<evidence type="ECO:0000256" key="6">
    <source>
        <dbReference type="ARBA" id="ARBA00023180"/>
    </source>
</evidence>
<evidence type="ECO:0000259" key="10">
    <source>
        <dbReference type="Pfam" id="PF00913"/>
    </source>
</evidence>
<feature type="transmembrane region" description="Helical" evidence="8">
    <location>
        <begin position="511"/>
        <end position="533"/>
    </location>
</feature>
<dbReference type="InterPro" id="IPR027446">
    <property type="entry name" value="VSG_C_dom_sf"/>
</dbReference>
<dbReference type="EMBL" id="KX699036">
    <property type="protein sequence ID" value="APD72992.1"/>
    <property type="molecule type" value="Genomic_DNA"/>
</dbReference>
<dbReference type="GO" id="GO:0098552">
    <property type="term" value="C:side of membrane"/>
    <property type="evidence" value="ECO:0007669"/>
    <property type="project" value="UniProtKB-KW"/>
</dbReference>
<dbReference type="SUPFAM" id="SSF58087">
    <property type="entry name" value="Variant surface glycoprotein (N-terminal domain)"/>
    <property type="match status" value="1"/>
</dbReference>
<organism evidence="12">
    <name type="scientific">Trypanosoma brucei</name>
    <dbReference type="NCBI Taxonomy" id="5691"/>
    <lineage>
        <taxon>Eukaryota</taxon>
        <taxon>Discoba</taxon>
        <taxon>Euglenozoa</taxon>
        <taxon>Kinetoplastea</taxon>
        <taxon>Metakinetoplastina</taxon>
        <taxon>Trypanosomatida</taxon>
        <taxon>Trypanosomatidae</taxon>
        <taxon>Trypanosoma</taxon>
    </lineage>
</organism>
<evidence type="ECO:0000256" key="3">
    <source>
        <dbReference type="ARBA" id="ARBA00022475"/>
    </source>
</evidence>
<evidence type="ECO:0000256" key="8">
    <source>
        <dbReference type="SAM" id="Phobius"/>
    </source>
</evidence>
<evidence type="ECO:0000256" key="5">
    <source>
        <dbReference type="ARBA" id="ARBA00023136"/>
    </source>
</evidence>
<comment type="function">
    <text evidence="1">VSG forms a coat on the surface of the parasite. The trypanosome evades the immune response of the host by expressing a series of antigenically distinct VSGs from an estimated 1000 VSG genes.</text>
</comment>
<keyword evidence="3" id="KW-1003">Cell membrane</keyword>
<dbReference type="Gene3D" id="1.10.470.10">
    <property type="entry name" value="Variant Surface Glycoprotein, subunit A, domain 2"/>
    <property type="match status" value="1"/>
</dbReference>
<keyword evidence="8" id="KW-0812">Transmembrane</keyword>
<dbReference type="InterPro" id="IPR001812">
    <property type="entry name" value="Trypano_VSG_A_N_dom"/>
</dbReference>
<feature type="chain" id="PRO_5012249810" evidence="9">
    <location>
        <begin position="20"/>
        <end position="552"/>
    </location>
</feature>
<evidence type="ECO:0000256" key="4">
    <source>
        <dbReference type="ARBA" id="ARBA00022622"/>
    </source>
</evidence>
<keyword evidence="8" id="KW-1133">Transmembrane helix</keyword>
<dbReference type="Pfam" id="PF10659">
    <property type="entry name" value="Trypan_glycop_C"/>
    <property type="match status" value="1"/>
</dbReference>
<reference evidence="12" key="1">
    <citation type="submission" date="2016-08" db="EMBL/GenBank/DDBJ databases">
        <title>VSG repertoire of Trypanosoma brucei EATRO 1125.</title>
        <authorList>
            <person name="Cross G.A."/>
        </authorList>
    </citation>
    <scope>NUCLEOTIDE SEQUENCE</scope>
    <source>
        <strain evidence="12">EATRO 1125</strain>
    </source>
</reference>
<sequence length="552" mass="59032">MYAYGIITAILILLRPADATAKGALSKELWGPLLTFAGKIRNVPGRATAKLNDQATRRKNIAVLQNRIAVFMAAKNDNATTSEFGPIMAALGKLMQQMTEDDTSSNQDAVAAAATSEYLRGAAAEFFNVAAGAYNAAANACLTTDNKNSAAGGGVNGVNALNQDKNNLAEPNAVPNSESLDEITPEGFKSLTPNDGIKDSDLGQVSGSQSCQLFSAGANGLLSTAGASGTIKFALGYLKRSSTVDASAAADGTKVGTKAQQSTAQDLPAYSIAHEAILKLKTPTKPPDLTDIKQHDQLNELPELRAAIKNLILKRQGEPAASDDVAINKHIADYYKKHKGNFDKFWEKLKAVSIPAEITGSTATPLDQVTDLGQLGAALAFYTERNSNELQIKIAELQAKKCKSEVKSIEKICNSKEDAATCLQDKNCKYDDKKKEESKCVLSEEGEKAAEETVGKDGKTDCSSHQDQKSCEAVNTAGKPATCGWRKGKKGEPEPEKEKCRNGSFLVNKQFALSVVSAAFAVLLFLNFPPLFLKFSLLKNFATLKLLIYFNT</sequence>
<dbReference type="InterPro" id="IPR019609">
    <property type="entry name" value="Variant_surf_glycoprt_trypan_C"/>
</dbReference>
<keyword evidence="4" id="KW-0336">GPI-anchor</keyword>
<dbReference type="GO" id="GO:0005886">
    <property type="term" value="C:plasma membrane"/>
    <property type="evidence" value="ECO:0007669"/>
    <property type="project" value="UniProtKB-SubCell"/>
</dbReference>
<dbReference type="VEuPathDB" id="TriTrypDB:Tb11.v5.0786"/>
<dbReference type="GO" id="GO:0042783">
    <property type="term" value="P:symbiont-mediated evasion of host immune response"/>
    <property type="evidence" value="ECO:0007669"/>
    <property type="project" value="InterPro"/>
</dbReference>
<keyword evidence="7" id="KW-0449">Lipoprotein</keyword>
<feature type="domain" description="Trypanosome variant surface glycoprotein A-type N-terminal" evidence="10">
    <location>
        <begin position="10"/>
        <end position="383"/>
    </location>
</feature>
<evidence type="ECO:0000256" key="9">
    <source>
        <dbReference type="SAM" id="SignalP"/>
    </source>
</evidence>
<dbReference type="AlphaFoldDB" id="A0A1J0R580"/>
<keyword evidence="9" id="KW-0732">Signal</keyword>
<protein>
    <submittedName>
        <fullName evidence="12">Variant surface glycoprotein 1125.135</fullName>
    </submittedName>
</protein>
<proteinExistence type="predicted"/>
<evidence type="ECO:0000259" key="11">
    <source>
        <dbReference type="Pfam" id="PF10659"/>
    </source>
</evidence>
<dbReference type="Gene3D" id="3.90.150.10">
    <property type="entry name" value="Variant Surface Glycoprotein, subunit A domain 1"/>
    <property type="match status" value="1"/>
</dbReference>
<keyword evidence="5 8" id="KW-0472">Membrane</keyword>
<evidence type="ECO:0000256" key="2">
    <source>
        <dbReference type="ARBA" id="ARBA00004609"/>
    </source>
</evidence>
<keyword evidence="6" id="KW-0325">Glycoprotein</keyword>
<dbReference type="VEuPathDB" id="TriTrypDB:Tb427_000473400"/>
<name>A0A1J0R580_9TRYP</name>
<feature type="signal peptide" evidence="9">
    <location>
        <begin position="1"/>
        <end position="19"/>
    </location>
</feature>
<comment type="subcellular location">
    <subcellularLocation>
        <location evidence="2">Cell membrane</location>
        <topology evidence="2">Lipid-anchor</topology>
        <topology evidence="2">GPI-anchor</topology>
    </subcellularLocation>
</comment>
<accession>A0A1J0R580</accession>
<evidence type="ECO:0000256" key="7">
    <source>
        <dbReference type="ARBA" id="ARBA00023288"/>
    </source>
</evidence>
<dbReference type="SUPFAM" id="SSF118251">
    <property type="entry name" value="Variant surface glycoprotein MITAT 1.2, VSG 221, C-terminal domain"/>
    <property type="match status" value="1"/>
</dbReference>
<dbReference type="Pfam" id="PF00913">
    <property type="entry name" value="Trypan_glycop"/>
    <property type="match status" value="1"/>
</dbReference>
<evidence type="ECO:0000313" key="12">
    <source>
        <dbReference type="EMBL" id="APD72992.1"/>
    </source>
</evidence>
<feature type="domain" description="Trypanosome variant surface glycoprotein C-terminal" evidence="11">
    <location>
        <begin position="413"/>
        <end position="524"/>
    </location>
</feature>
<dbReference type="VEuPathDB" id="TriTrypDB:Tb427_000343300"/>
<evidence type="ECO:0000256" key="1">
    <source>
        <dbReference type="ARBA" id="ARBA00002523"/>
    </source>
</evidence>